<dbReference type="AlphaFoldDB" id="A0AAI9F1S9"/>
<proteinExistence type="predicted"/>
<dbReference type="EMBL" id="ABCJ01000011">
    <property type="protein sequence ID" value="EDM23030.1"/>
    <property type="molecule type" value="Genomic_DNA"/>
</dbReference>
<protein>
    <submittedName>
        <fullName evidence="1">Uncharacterized protein</fullName>
    </submittedName>
</protein>
<reference evidence="1 2" key="1">
    <citation type="journal article" date="2011" name="Stand. Genomic Sci.">
        <title>Draft genome sequence of Caminibacter mediatlanticus strain TB-2, an epsilonproteobacterium isolated from a deep-sea hydrothermal vent.</title>
        <authorList>
            <person name="Giovannelli D."/>
            <person name="Ferriera S."/>
            <person name="Johnson J."/>
            <person name="Kravitz S."/>
            <person name="Perez-Rodriguez I."/>
            <person name="Ricci J."/>
            <person name="O'Brien C."/>
            <person name="Voordeckers J.W."/>
            <person name="Bini E."/>
            <person name="Vetriani C."/>
        </authorList>
    </citation>
    <scope>NUCLEOTIDE SEQUENCE [LARGE SCALE GENOMIC DNA]</scope>
    <source>
        <strain evidence="1 2">TB-2</strain>
    </source>
</reference>
<comment type="caution">
    <text evidence="1">The sequence shown here is derived from an EMBL/GenBank/DDBJ whole genome shotgun (WGS) entry which is preliminary data.</text>
</comment>
<feature type="non-terminal residue" evidence="1">
    <location>
        <position position="1"/>
    </location>
</feature>
<accession>A0AAI9F1S9</accession>
<evidence type="ECO:0000313" key="2">
    <source>
        <dbReference type="Proteomes" id="UP000003288"/>
    </source>
</evidence>
<sequence length="73" mass="8743">LLEKLQKVKSKYTLPVRNVELIKKIMCLKNYYAVLSKDKIREILRIESDDIIYDNVMSKDGYLFREGFLEELE</sequence>
<organism evidence="1 2">
    <name type="scientific">Caminibacter mediatlanticus TB-2</name>
    <dbReference type="NCBI Taxonomy" id="391592"/>
    <lineage>
        <taxon>Bacteria</taxon>
        <taxon>Pseudomonadati</taxon>
        <taxon>Campylobacterota</taxon>
        <taxon>Epsilonproteobacteria</taxon>
        <taxon>Nautiliales</taxon>
        <taxon>Nautiliaceae</taxon>
        <taxon>Caminibacter</taxon>
    </lineage>
</organism>
<dbReference type="Proteomes" id="UP000003288">
    <property type="component" value="Unassembled WGS sequence"/>
</dbReference>
<evidence type="ECO:0000313" key="1">
    <source>
        <dbReference type="EMBL" id="EDM23030.1"/>
    </source>
</evidence>
<name>A0AAI9F1S9_9BACT</name>
<gene>
    <name evidence="1" type="ORF">CMTB2_00259</name>
</gene>
<dbReference type="RefSeq" id="WP_007475401.1">
    <property type="nucleotide sequence ID" value="NZ_ABCJ01000011.1"/>
</dbReference>